<dbReference type="Gene3D" id="3.40.630.30">
    <property type="match status" value="1"/>
</dbReference>
<evidence type="ECO:0000313" key="2">
    <source>
        <dbReference type="EMBL" id="GGI85344.1"/>
    </source>
</evidence>
<dbReference type="PROSITE" id="PS51186">
    <property type="entry name" value="GNAT"/>
    <property type="match status" value="1"/>
</dbReference>
<dbReference type="GO" id="GO:0016747">
    <property type="term" value="F:acyltransferase activity, transferring groups other than amino-acyl groups"/>
    <property type="evidence" value="ECO:0007669"/>
    <property type="project" value="InterPro"/>
</dbReference>
<keyword evidence="3" id="KW-1185">Reference proteome</keyword>
<dbReference type="Proteomes" id="UP000613743">
    <property type="component" value="Unassembled WGS sequence"/>
</dbReference>
<dbReference type="EMBL" id="BMPZ01000006">
    <property type="protein sequence ID" value="GGI85344.1"/>
    <property type="molecule type" value="Genomic_DNA"/>
</dbReference>
<accession>A0A917JSW1</accession>
<dbReference type="AlphaFoldDB" id="A0A917JSW1"/>
<dbReference type="InterPro" id="IPR000182">
    <property type="entry name" value="GNAT_dom"/>
</dbReference>
<comment type="caution">
    <text evidence="2">The sequence shown here is derived from an EMBL/GenBank/DDBJ whole genome shotgun (WGS) entry which is preliminary data.</text>
</comment>
<reference evidence="2" key="2">
    <citation type="submission" date="2020-09" db="EMBL/GenBank/DDBJ databases">
        <authorList>
            <person name="Sun Q."/>
            <person name="Ohkuma M."/>
        </authorList>
    </citation>
    <scope>NUCLEOTIDE SEQUENCE</scope>
    <source>
        <strain evidence="2">JCM 30804</strain>
    </source>
</reference>
<dbReference type="Pfam" id="PF00583">
    <property type="entry name" value="Acetyltransf_1"/>
    <property type="match status" value="1"/>
</dbReference>
<proteinExistence type="predicted"/>
<organism evidence="2 3">
    <name type="scientific">Shewanella gelidii</name>
    <dbReference type="NCBI Taxonomy" id="1642821"/>
    <lineage>
        <taxon>Bacteria</taxon>
        <taxon>Pseudomonadati</taxon>
        <taxon>Pseudomonadota</taxon>
        <taxon>Gammaproteobacteria</taxon>
        <taxon>Alteromonadales</taxon>
        <taxon>Shewanellaceae</taxon>
        <taxon>Shewanella</taxon>
    </lineage>
</organism>
<dbReference type="InterPro" id="IPR016181">
    <property type="entry name" value="Acyl_CoA_acyltransferase"/>
</dbReference>
<name>A0A917JSW1_9GAMM</name>
<dbReference type="SUPFAM" id="SSF55729">
    <property type="entry name" value="Acyl-CoA N-acyltransferases (Nat)"/>
    <property type="match status" value="1"/>
</dbReference>
<protein>
    <recommendedName>
        <fullName evidence="1">N-acetyltransferase domain-containing protein</fullName>
    </recommendedName>
</protein>
<feature type="domain" description="N-acetyltransferase" evidence="1">
    <location>
        <begin position="1"/>
        <end position="185"/>
    </location>
</feature>
<reference evidence="2" key="1">
    <citation type="journal article" date="2014" name="Int. J. Syst. Evol. Microbiol.">
        <title>Complete genome sequence of Corynebacterium casei LMG S-19264T (=DSM 44701T), isolated from a smear-ripened cheese.</title>
        <authorList>
            <consortium name="US DOE Joint Genome Institute (JGI-PGF)"/>
            <person name="Walter F."/>
            <person name="Albersmeier A."/>
            <person name="Kalinowski J."/>
            <person name="Ruckert C."/>
        </authorList>
    </citation>
    <scope>NUCLEOTIDE SEQUENCE</scope>
    <source>
        <strain evidence="2">JCM 30804</strain>
    </source>
</reference>
<sequence>MLIRPLAEKDYQAVTSLANQVHGHGYFTIESLHEMHLQGVSHSISACFVLEMNLSVVGFRITFAPKQWFIDQWCSPELWGLEPESVCYFKSNTLHESVRGKGYGQQLLQRSIQAVKLQGGKAGIGHIWCQSPNNAAIRYFERAGAAHIKTHKNRWHDPKEYQGFNCQVCRGQCHCSAEEMLLRFE</sequence>
<evidence type="ECO:0000313" key="3">
    <source>
        <dbReference type="Proteomes" id="UP000613743"/>
    </source>
</evidence>
<dbReference type="RefSeq" id="WP_188921117.1">
    <property type="nucleotide sequence ID" value="NZ_BMPZ01000006.1"/>
</dbReference>
<evidence type="ECO:0000259" key="1">
    <source>
        <dbReference type="PROSITE" id="PS51186"/>
    </source>
</evidence>
<gene>
    <name evidence="2" type="ORF">GCM10009332_23330</name>
</gene>